<dbReference type="GO" id="GO:0005739">
    <property type="term" value="C:mitochondrion"/>
    <property type="evidence" value="ECO:0007669"/>
    <property type="project" value="TreeGrafter"/>
</dbReference>
<dbReference type="AlphaFoldDB" id="A0AAD5TXX5"/>
<dbReference type="PANTHER" id="PTHR48228">
    <property type="entry name" value="SUCCINYL-COA--D-CITRAMALATE COA-TRANSFERASE"/>
    <property type="match status" value="1"/>
</dbReference>
<gene>
    <name evidence="2" type="ORF">HK099_008440</name>
</gene>
<protein>
    <recommendedName>
        <fullName evidence="4">Alpha-methylacyl-CoA racemase</fullName>
    </recommendedName>
</protein>
<sequence>MPLTGIKVLEFAGLAPGPFAGMILADFGAQVIRCDKIATSTSDVLARGKKSISINLKSQNLINVLKKKIIPKVDVVIDPYRPGVMEKLGLGPEILLKINPRLIYARITGFGQEGYYSKVLGRKNENPMFPANLLADFAGGGLICALGIVLALFERVKSNKGQIIDAAMIDGVSYISSFIFKMKQNGLWNNPKGENALDSGAPFYETYKTKDGKYIAVGAIEPQFYTILLNKLDLKDLPDQLDMMEWPKLKSIFAKKFLEKTRREWEIIFDGTDACVTPILEIGEKNIGSDIMLNKHNKDRNFLSKSEDADDMFEPLPAPRLSRTPSKFFEGSKKVTAAEFTRQPKVGEDTFSIFLSFGISKSECDALSEEGAIFDSSLSLDSKL</sequence>
<evidence type="ECO:0000256" key="1">
    <source>
        <dbReference type="ARBA" id="ARBA00008383"/>
    </source>
</evidence>
<dbReference type="Gene3D" id="3.40.50.10540">
    <property type="entry name" value="Crotonobetainyl-coa:carnitine coa-transferase, domain 1"/>
    <property type="match status" value="1"/>
</dbReference>
<dbReference type="GO" id="GO:0008206">
    <property type="term" value="P:bile acid metabolic process"/>
    <property type="evidence" value="ECO:0007669"/>
    <property type="project" value="TreeGrafter"/>
</dbReference>
<dbReference type="Pfam" id="PF02515">
    <property type="entry name" value="CoA_transf_3"/>
    <property type="match status" value="1"/>
</dbReference>
<comment type="caution">
    <text evidence="2">The sequence shown here is derived from an EMBL/GenBank/DDBJ whole genome shotgun (WGS) entry which is preliminary data.</text>
</comment>
<evidence type="ECO:0000313" key="2">
    <source>
        <dbReference type="EMBL" id="KAJ3209724.1"/>
    </source>
</evidence>
<dbReference type="PANTHER" id="PTHR48228:SF5">
    <property type="entry name" value="ALPHA-METHYLACYL-COA RACEMASE"/>
    <property type="match status" value="1"/>
</dbReference>
<organism evidence="2 3">
    <name type="scientific">Clydaea vesicula</name>
    <dbReference type="NCBI Taxonomy" id="447962"/>
    <lineage>
        <taxon>Eukaryota</taxon>
        <taxon>Fungi</taxon>
        <taxon>Fungi incertae sedis</taxon>
        <taxon>Chytridiomycota</taxon>
        <taxon>Chytridiomycota incertae sedis</taxon>
        <taxon>Chytridiomycetes</taxon>
        <taxon>Lobulomycetales</taxon>
        <taxon>Lobulomycetaceae</taxon>
        <taxon>Clydaea</taxon>
    </lineage>
</organism>
<evidence type="ECO:0008006" key="4">
    <source>
        <dbReference type="Google" id="ProtNLM"/>
    </source>
</evidence>
<dbReference type="InterPro" id="IPR003673">
    <property type="entry name" value="CoA-Trfase_fam_III"/>
</dbReference>
<accession>A0AAD5TXX5</accession>
<dbReference type="InterPro" id="IPR023606">
    <property type="entry name" value="CoA-Trfase_III_dom_1_sf"/>
</dbReference>
<proteinExistence type="inferred from homology"/>
<dbReference type="Gene3D" id="3.30.1540.10">
    <property type="entry name" value="formyl-coa transferase, domain 3"/>
    <property type="match status" value="1"/>
</dbReference>
<dbReference type="EMBL" id="JADGJW010000926">
    <property type="protein sequence ID" value="KAJ3209724.1"/>
    <property type="molecule type" value="Genomic_DNA"/>
</dbReference>
<dbReference type="GO" id="GO:0008111">
    <property type="term" value="F:alpha-methylacyl-CoA racemase activity"/>
    <property type="evidence" value="ECO:0007669"/>
    <property type="project" value="TreeGrafter"/>
</dbReference>
<reference evidence="2" key="1">
    <citation type="submission" date="2020-05" db="EMBL/GenBank/DDBJ databases">
        <title>Phylogenomic resolution of chytrid fungi.</title>
        <authorList>
            <person name="Stajich J.E."/>
            <person name="Amses K."/>
            <person name="Simmons R."/>
            <person name="Seto K."/>
            <person name="Myers J."/>
            <person name="Bonds A."/>
            <person name="Quandt C.A."/>
            <person name="Barry K."/>
            <person name="Liu P."/>
            <person name="Grigoriev I."/>
            <person name="Longcore J.E."/>
            <person name="James T.Y."/>
        </authorList>
    </citation>
    <scope>NUCLEOTIDE SEQUENCE</scope>
    <source>
        <strain evidence="2">JEL0476</strain>
    </source>
</reference>
<name>A0AAD5TXX5_9FUNG</name>
<comment type="similarity">
    <text evidence="1">Belongs to the CoA-transferase III family.</text>
</comment>
<dbReference type="InterPro" id="IPR044855">
    <property type="entry name" value="CoA-Trfase_III_dom3_sf"/>
</dbReference>
<dbReference type="InterPro" id="IPR050509">
    <property type="entry name" value="CoA-transferase_III"/>
</dbReference>
<keyword evidence="3" id="KW-1185">Reference proteome</keyword>
<evidence type="ECO:0000313" key="3">
    <source>
        <dbReference type="Proteomes" id="UP001211065"/>
    </source>
</evidence>
<dbReference type="SUPFAM" id="SSF89796">
    <property type="entry name" value="CoA-transferase family III (CaiB/BaiF)"/>
    <property type="match status" value="1"/>
</dbReference>
<dbReference type="Proteomes" id="UP001211065">
    <property type="component" value="Unassembled WGS sequence"/>
</dbReference>